<comment type="subcellular location">
    <subcellularLocation>
        <location evidence="1">Mitochondrion inner membrane</location>
        <topology evidence="1">Single-pass membrane protein</topology>
    </subcellularLocation>
</comment>
<dbReference type="FunFam" id="1.10.442.10:FF:000001">
    <property type="entry name" value="Cytochrome c oxidase subunit 4 isoform 1"/>
    <property type="match status" value="1"/>
</dbReference>
<keyword evidence="8" id="KW-0496">Mitochondrion</keyword>
<dbReference type="GO" id="GO:0005743">
    <property type="term" value="C:mitochondrial inner membrane"/>
    <property type="evidence" value="ECO:0007669"/>
    <property type="project" value="UniProtKB-SubCell"/>
</dbReference>
<dbReference type="Proteomes" id="UP000274131">
    <property type="component" value="Unassembled WGS sequence"/>
</dbReference>
<protein>
    <submittedName>
        <fullName evidence="13">Cytochrome c oxidase subunit 4</fullName>
    </submittedName>
</protein>
<evidence type="ECO:0000313" key="11">
    <source>
        <dbReference type="EMBL" id="VDD84886.1"/>
    </source>
</evidence>
<evidence type="ECO:0000256" key="4">
    <source>
        <dbReference type="ARBA" id="ARBA00022792"/>
    </source>
</evidence>
<dbReference type="GO" id="GO:0016491">
    <property type="term" value="F:oxidoreductase activity"/>
    <property type="evidence" value="ECO:0007669"/>
    <property type="project" value="UniProtKB-KW"/>
</dbReference>
<keyword evidence="12" id="KW-1185">Reference proteome</keyword>
<keyword evidence="9 10" id="KW-0472">Membrane</keyword>
<evidence type="ECO:0000256" key="2">
    <source>
        <dbReference type="ARBA" id="ARBA00008135"/>
    </source>
</evidence>
<dbReference type="InterPro" id="IPR036639">
    <property type="entry name" value="Cyt_c_oxidase_su4_sf"/>
</dbReference>
<dbReference type="PANTHER" id="PTHR10707">
    <property type="entry name" value="CYTOCHROME C OXIDASE SUBUNIT IV"/>
    <property type="match status" value="1"/>
</dbReference>
<dbReference type="AlphaFoldDB" id="A0A0N4USG4"/>
<evidence type="ECO:0000256" key="8">
    <source>
        <dbReference type="ARBA" id="ARBA00023128"/>
    </source>
</evidence>
<evidence type="ECO:0000313" key="12">
    <source>
        <dbReference type="Proteomes" id="UP000274131"/>
    </source>
</evidence>
<reference evidence="13" key="1">
    <citation type="submission" date="2017-02" db="UniProtKB">
        <authorList>
            <consortium name="WormBaseParasite"/>
        </authorList>
    </citation>
    <scope>IDENTIFICATION</scope>
</reference>
<evidence type="ECO:0000256" key="1">
    <source>
        <dbReference type="ARBA" id="ARBA00004434"/>
    </source>
</evidence>
<dbReference type="CDD" id="cd00922">
    <property type="entry name" value="Cyt_c_Oxidase_IV"/>
    <property type="match status" value="1"/>
</dbReference>
<keyword evidence="6 10" id="KW-1133">Transmembrane helix</keyword>
<comment type="similarity">
    <text evidence="2">Belongs to the cytochrome c oxidase IV family.</text>
</comment>
<dbReference type="SUPFAM" id="SSF81406">
    <property type="entry name" value="Mitochondrial cytochrome c oxidase subunit IV"/>
    <property type="match status" value="1"/>
</dbReference>
<evidence type="ECO:0000256" key="9">
    <source>
        <dbReference type="ARBA" id="ARBA00023136"/>
    </source>
</evidence>
<dbReference type="GO" id="GO:0045277">
    <property type="term" value="C:respiratory chain complex IV"/>
    <property type="evidence" value="ECO:0007669"/>
    <property type="project" value="InterPro"/>
</dbReference>
<keyword evidence="5" id="KW-0809">Transit peptide</keyword>
<dbReference type="Pfam" id="PF02936">
    <property type="entry name" value="COX4"/>
    <property type="match status" value="1"/>
</dbReference>
<sequence length="181" mass="21234">MSIHFGLVRRNPIPLFVLARGFQTTSSLSSAVEHWWGPERAAGREEVGHGALGDPVYQDRYDYWYPAIRFRKEDDIIKPIRAKEKLDWKNLTKEEKKYSFKQTLSEFEAPTGYWKLVVAATLTLTAISIFYMTFINHYAYPSGPGTFENEYRENMLKKHLILNKGIPDTANYDYEKNEWKR</sequence>
<gene>
    <name evidence="11" type="ORF">EVEC_LOCUS29</name>
</gene>
<evidence type="ECO:0000256" key="7">
    <source>
        <dbReference type="ARBA" id="ARBA00023002"/>
    </source>
</evidence>
<dbReference type="Gene3D" id="1.10.442.10">
    <property type="entry name" value="Cytochrome c oxidase subunit IV"/>
    <property type="match status" value="1"/>
</dbReference>
<dbReference type="OrthoDB" id="186013at2759"/>
<proteinExistence type="inferred from homology"/>
<dbReference type="WBParaSite" id="EVEC_0000004101-mRNA-1">
    <property type="protein sequence ID" value="EVEC_0000004101-mRNA-1"/>
    <property type="gene ID" value="EVEC_0000004101"/>
</dbReference>
<evidence type="ECO:0000256" key="5">
    <source>
        <dbReference type="ARBA" id="ARBA00022946"/>
    </source>
</evidence>
<reference evidence="11 12" key="2">
    <citation type="submission" date="2018-10" db="EMBL/GenBank/DDBJ databases">
        <authorList>
            <consortium name="Pathogen Informatics"/>
        </authorList>
    </citation>
    <scope>NUCLEOTIDE SEQUENCE [LARGE SCALE GENOMIC DNA]</scope>
</reference>
<evidence type="ECO:0000313" key="13">
    <source>
        <dbReference type="WBParaSite" id="EVEC_0000004101-mRNA-1"/>
    </source>
</evidence>
<evidence type="ECO:0000256" key="6">
    <source>
        <dbReference type="ARBA" id="ARBA00022989"/>
    </source>
</evidence>
<evidence type="ECO:0000256" key="10">
    <source>
        <dbReference type="SAM" id="Phobius"/>
    </source>
</evidence>
<dbReference type="GO" id="GO:0006123">
    <property type="term" value="P:mitochondrial electron transport, cytochrome c to oxygen"/>
    <property type="evidence" value="ECO:0007669"/>
    <property type="project" value="InterPro"/>
</dbReference>
<feature type="transmembrane region" description="Helical" evidence="10">
    <location>
        <begin position="113"/>
        <end position="134"/>
    </location>
</feature>
<keyword evidence="4" id="KW-0999">Mitochondrion inner membrane</keyword>
<dbReference type="EMBL" id="UXUI01000013">
    <property type="protein sequence ID" value="VDD84886.1"/>
    <property type="molecule type" value="Genomic_DNA"/>
</dbReference>
<keyword evidence="7" id="KW-0560">Oxidoreductase</keyword>
<dbReference type="STRING" id="51028.A0A0N4USG4"/>
<evidence type="ECO:0000256" key="3">
    <source>
        <dbReference type="ARBA" id="ARBA00022692"/>
    </source>
</evidence>
<accession>A0A0N4USG4</accession>
<keyword evidence="3 10" id="KW-0812">Transmembrane</keyword>
<organism evidence="13">
    <name type="scientific">Enterobius vermicularis</name>
    <name type="common">Human pinworm</name>
    <dbReference type="NCBI Taxonomy" id="51028"/>
    <lineage>
        <taxon>Eukaryota</taxon>
        <taxon>Metazoa</taxon>
        <taxon>Ecdysozoa</taxon>
        <taxon>Nematoda</taxon>
        <taxon>Chromadorea</taxon>
        <taxon>Rhabditida</taxon>
        <taxon>Spirurina</taxon>
        <taxon>Oxyuridomorpha</taxon>
        <taxon>Oxyuroidea</taxon>
        <taxon>Oxyuridae</taxon>
        <taxon>Enterobius</taxon>
    </lineage>
</organism>
<dbReference type="InterPro" id="IPR004203">
    <property type="entry name" value="Cyt_c_oxidase_su4_fam"/>
</dbReference>
<name>A0A0N4USG4_ENTVE</name>
<dbReference type="PANTHER" id="PTHR10707:SF10">
    <property type="entry name" value="CYTOCHROME C OXIDASE SUBUNIT 4"/>
    <property type="match status" value="1"/>
</dbReference>